<dbReference type="SUPFAM" id="SSF81382">
    <property type="entry name" value="Skp1 dimerisation domain-like"/>
    <property type="match status" value="1"/>
</dbReference>
<dbReference type="InterPro" id="IPR011333">
    <property type="entry name" value="SKP1/BTB/POZ_sf"/>
</dbReference>
<proteinExistence type="predicted"/>
<evidence type="ECO:0000313" key="3">
    <source>
        <dbReference type="Proteomes" id="UP000821853"/>
    </source>
</evidence>
<protein>
    <recommendedName>
        <fullName evidence="1">SKP1 component dimerisation domain-containing protein</fullName>
    </recommendedName>
</protein>
<dbReference type="Gene3D" id="3.30.710.10">
    <property type="entry name" value="Potassium Channel Kv1.1, Chain A"/>
    <property type="match status" value="1"/>
</dbReference>
<dbReference type="Pfam" id="PF01466">
    <property type="entry name" value="Skp1"/>
    <property type="match status" value="1"/>
</dbReference>
<organism evidence="2 3">
    <name type="scientific">Haemaphysalis longicornis</name>
    <name type="common">Bush tick</name>
    <dbReference type="NCBI Taxonomy" id="44386"/>
    <lineage>
        <taxon>Eukaryota</taxon>
        <taxon>Metazoa</taxon>
        <taxon>Ecdysozoa</taxon>
        <taxon>Arthropoda</taxon>
        <taxon>Chelicerata</taxon>
        <taxon>Arachnida</taxon>
        <taxon>Acari</taxon>
        <taxon>Parasitiformes</taxon>
        <taxon>Ixodida</taxon>
        <taxon>Ixodoidea</taxon>
        <taxon>Ixodidae</taxon>
        <taxon>Haemaphysalinae</taxon>
        <taxon>Haemaphysalis</taxon>
    </lineage>
</organism>
<reference evidence="2 3" key="1">
    <citation type="journal article" date="2020" name="Cell">
        <title>Large-Scale Comparative Analyses of Tick Genomes Elucidate Their Genetic Diversity and Vector Capacities.</title>
        <authorList>
            <consortium name="Tick Genome and Microbiome Consortium (TIGMIC)"/>
            <person name="Jia N."/>
            <person name="Wang J."/>
            <person name="Shi W."/>
            <person name="Du L."/>
            <person name="Sun Y."/>
            <person name="Zhan W."/>
            <person name="Jiang J.F."/>
            <person name="Wang Q."/>
            <person name="Zhang B."/>
            <person name="Ji P."/>
            <person name="Bell-Sakyi L."/>
            <person name="Cui X.M."/>
            <person name="Yuan T.T."/>
            <person name="Jiang B.G."/>
            <person name="Yang W.F."/>
            <person name="Lam T.T."/>
            <person name="Chang Q.C."/>
            <person name="Ding S.J."/>
            <person name="Wang X.J."/>
            <person name="Zhu J.G."/>
            <person name="Ruan X.D."/>
            <person name="Zhao L."/>
            <person name="Wei J.T."/>
            <person name="Ye R.Z."/>
            <person name="Que T.C."/>
            <person name="Du C.H."/>
            <person name="Zhou Y.H."/>
            <person name="Cheng J.X."/>
            <person name="Dai P.F."/>
            <person name="Guo W.B."/>
            <person name="Han X.H."/>
            <person name="Huang E.J."/>
            <person name="Li L.F."/>
            <person name="Wei W."/>
            <person name="Gao Y.C."/>
            <person name="Liu J.Z."/>
            <person name="Shao H.Z."/>
            <person name="Wang X."/>
            <person name="Wang C.C."/>
            <person name="Yang T.C."/>
            <person name="Huo Q.B."/>
            <person name="Li W."/>
            <person name="Chen H.Y."/>
            <person name="Chen S.E."/>
            <person name="Zhou L.G."/>
            <person name="Ni X.B."/>
            <person name="Tian J.H."/>
            <person name="Sheng Y."/>
            <person name="Liu T."/>
            <person name="Pan Y.S."/>
            <person name="Xia L.Y."/>
            <person name="Li J."/>
            <person name="Zhao F."/>
            <person name="Cao W.C."/>
        </authorList>
    </citation>
    <scope>NUCLEOTIDE SEQUENCE [LARGE SCALE GENOMIC DNA]</scope>
    <source>
        <strain evidence="2">HaeL-2018</strain>
    </source>
</reference>
<dbReference type="AlphaFoldDB" id="A0A9J6HAL6"/>
<comment type="caution">
    <text evidence="2">The sequence shown here is derived from an EMBL/GenBank/DDBJ whole genome shotgun (WGS) entry which is preliminary data.</text>
</comment>
<keyword evidence="3" id="KW-1185">Reference proteome</keyword>
<name>A0A9J6HAL6_HAELO</name>
<dbReference type="GO" id="GO:0006511">
    <property type="term" value="P:ubiquitin-dependent protein catabolic process"/>
    <property type="evidence" value="ECO:0007669"/>
    <property type="project" value="InterPro"/>
</dbReference>
<dbReference type="Proteomes" id="UP000821853">
    <property type="component" value="Unassembled WGS sequence"/>
</dbReference>
<sequence>MRTYDLYVAPWDREFLVEKPGSALPTRWASIYLNINYFRDAACKSLAAIIMEQIRRMFNINNDFPPHLYKIYKEENPLGLA</sequence>
<dbReference type="VEuPathDB" id="VectorBase:HLOH_044782"/>
<accession>A0A9J6HAL6</accession>
<dbReference type="InterPro" id="IPR016072">
    <property type="entry name" value="Skp1_comp_dimer"/>
</dbReference>
<feature type="domain" description="SKP1 component dimerisation" evidence="1">
    <location>
        <begin position="40"/>
        <end position="66"/>
    </location>
</feature>
<dbReference type="InterPro" id="IPR036296">
    <property type="entry name" value="SKP1-like_dim_sf"/>
</dbReference>
<evidence type="ECO:0000259" key="1">
    <source>
        <dbReference type="Pfam" id="PF01466"/>
    </source>
</evidence>
<dbReference type="EMBL" id="JABSTR010003303">
    <property type="protein sequence ID" value="KAH9384846.1"/>
    <property type="molecule type" value="Genomic_DNA"/>
</dbReference>
<gene>
    <name evidence="2" type="ORF">HPB48_026870</name>
</gene>
<evidence type="ECO:0000313" key="2">
    <source>
        <dbReference type="EMBL" id="KAH9384846.1"/>
    </source>
</evidence>